<keyword evidence="4" id="KW-1003">Cell membrane</keyword>
<dbReference type="SMART" id="SM00382">
    <property type="entry name" value="AAA"/>
    <property type="match status" value="1"/>
</dbReference>
<dbReference type="InterPro" id="IPR017871">
    <property type="entry name" value="ABC_transporter-like_CS"/>
</dbReference>
<evidence type="ECO:0000313" key="10">
    <source>
        <dbReference type="EMBL" id="TCP68830.1"/>
    </source>
</evidence>
<dbReference type="GO" id="GO:0043190">
    <property type="term" value="C:ATP-binding cassette (ABC) transporter complex"/>
    <property type="evidence" value="ECO:0007669"/>
    <property type="project" value="TreeGrafter"/>
</dbReference>
<dbReference type="SUPFAM" id="SSF52540">
    <property type="entry name" value="P-loop containing nucleoside triphosphate hydrolases"/>
    <property type="match status" value="1"/>
</dbReference>
<protein>
    <submittedName>
        <fullName evidence="10">Energy-coupling factor transport system ATP-binding protein</fullName>
    </submittedName>
</protein>
<evidence type="ECO:0000256" key="1">
    <source>
        <dbReference type="ARBA" id="ARBA00004202"/>
    </source>
</evidence>
<evidence type="ECO:0000256" key="2">
    <source>
        <dbReference type="ARBA" id="ARBA00005417"/>
    </source>
</evidence>
<evidence type="ECO:0000256" key="8">
    <source>
        <dbReference type="ARBA" id="ARBA00023136"/>
    </source>
</evidence>
<dbReference type="InterPro" id="IPR030947">
    <property type="entry name" value="EcfA_1"/>
</dbReference>
<evidence type="ECO:0000256" key="4">
    <source>
        <dbReference type="ARBA" id="ARBA00022475"/>
    </source>
</evidence>
<dbReference type="Pfam" id="PF00005">
    <property type="entry name" value="ABC_tran"/>
    <property type="match status" value="1"/>
</dbReference>
<organism evidence="10 11">
    <name type="scientific">Baia soyae</name>
    <dbReference type="NCBI Taxonomy" id="1544746"/>
    <lineage>
        <taxon>Bacteria</taxon>
        <taxon>Bacillati</taxon>
        <taxon>Bacillota</taxon>
        <taxon>Bacilli</taxon>
        <taxon>Bacillales</taxon>
        <taxon>Thermoactinomycetaceae</taxon>
        <taxon>Baia</taxon>
    </lineage>
</organism>
<accession>A0A4R2RWJ4</accession>
<keyword evidence="11" id="KW-1185">Reference proteome</keyword>
<dbReference type="InterPro" id="IPR003439">
    <property type="entry name" value="ABC_transporter-like_ATP-bd"/>
</dbReference>
<evidence type="ECO:0000313" key="11">
    <source>
        <dbReference type="Proteomes" id="UP000294746"/>
    </source>
</evidence>
<dbReference type="InterPro" id="IPR003593">
    <property type="entry name" value="AAA+_ATPase"/>
</dbReference>
<dbReference type="NCBIfam" id="TIGR04520">
    <property type="entry name" value="ECF_ATPase_1"/>
    <property type="match status" value="1"/>
</dbReference>
<dbReference type="InterPro" id="IPR050095">
    <property type="entry name" value="ECF_ABC_transporter_ATP-bd"/>
</dbReference>
<dbReference type="GO" id="GO:0016887">
    <property type="term" value="F:ATP hydrolysis activity"/>
    <property type="evidence" value="ECO:0007669"/>
    <property type="project" value="InterPro"/>
</dbReference>
<name>A0A4R2RWJ4_9BACL</name>
<dbReference type="InterPro" id="IPR015856">
    <property type="entry name" value="ABC_transpr_CbiO/EcfA_su"/>
</dbReference>
<evidence type="ECO:0000256" key="3">
    <source>
        <dbReference type="ARBA" id="ARBA00022448"/>
    </source>
</evidence>
<dbReference type="GO" id="GO:0042626">
    <property type="term" value="F:ATPase-coupled transmembrane transporter activity"/>
    <property type="evidence" value="ECO:0007669"/>
    <property type="project" value="TreeGrafter"/>
</dbReference>
<keyword evidence="8" id="KW-0472">Membrane</keyword>
<evidence type="ECO:0000256" key="5">
    <source>
        <dbReference type="ARBA" id="ARBA00022741"/>
    </source>
</evidence>
<sequence length="285" mass="32217">MKHIKSLIELSGVWFDYHPDRQMKEQWALQDINLTIQSGEYVVVMGPNGSGKSTFARLLNGLLIPTEGEVRVGDFSTSNGLGRFHIRRKVGMVFQNPDNQIVATTVRDDVAFGLENLGIPREEMIPRIERALEVVGLVGFENREPAHLSGGQKQRLAIAGVLAMNPEIIVFDESTSMLDPQGREEVRELMKELHQQGQTVIHITHSAQEAFLAERVIVIAHHRLQLDYPSRDLYNQSNLLEQWGLEVPLPIRVRALLKNQGVELNEPIGNSDEMVAQIWRYLSKT</sequence>
<dbReference type="GO" id="GO:0005524">
    <property type="term" value="F:ATP binding"/>
    <property type="evidence" value="ECO:0007669"/>
    <property type="project" value="UniProtKB-KW"/>
</dbReference>
<dbReference type="PANTHER" id="PTHR43553:SF24">
    <property type="entry name" value="ENERGY-COUPLING FACTOR TRANSPORTER ATP-BINDING PROTEIN ECFA1"/>
    <property type="match status" value="1"/>
</dbReference>
<dbReference type="PROSITE" id="PS50893">
    <property type="entry name" value="ABC_TRANSPORTER_2"/>
    <property type="match status" value="1"/>
</dbReference>
<keyword evidence="6 10" id="KW-0067">ATP-binding</keyword>
<reference evidence="10 11" key="1">
    <citation type="submission" date="2019-03" db="EMBL/GenBank/DDBJ databases">
        <title>Genomic Encyclopedia of Type Strains, Phase IV (KMG-IV): sequencing the most valuable type-strain genomes for metagenomic binning, comparative biology and taxonomic classification.</title>
        <authorList>
            <person name="Goeker M."/>
        </authorList>
    </citation>
    <scope>NUCLEOTIDE SEQUENCE [LARGE SCALE GENOMIC DNA]</scope>
    <source>
        <strain evidence="10 11">DSM 46831</strain>
    </source>
</reference>
<dbReference type="CDD" id="cd03225">
    <property type="entry name" value="ABC_cobalt_CbiO_domain1"/>
    <property type="match status" value="1"/>
</dbReference>
<dbReference type="Proteomes" id="UP000294746">
    <property type="component" value="Unassembled WGS sequence"/>
</dbReference>
<evidence type="ECO:0000256" key="6">
    <source>
        <dbReference type="ARBA" id="ARBA00022840"/>
    </source>
</evidence>
<dbReference type="InterPro" id="IPR027417">
    <property type="entry name" value="P-loop_NTPase"/>
</dbReference>
<feature type="domain" description="ABC transporter" evidence="9">
    <location>
        <begin position="8"/>
        <end position="246"/>
    </location>
</feature>
<comment type="subcellular location">
    <subcellularLocation>
        <location evidence="1">Cell membrane</location>
        <topology evidence="1">Peripheral membrane protein</topology>
    </subcellularLocation>
</comment>
<dbReference type="PROSITE" id="PS00211">
    <property type="entry name" value="ABC_TRANSPORTER_1"/>
    <property type="match status" value="1"/>
</dbReference>
<dbReference type="AlphaFoldDB" id="A0A4R2RWJ4"/>
<dbReference type="RefSeq" id="WP_243649467.1">
    <property type="nucleotide sequence ID" value="NZ_SLXV01000015.1"/>
</dbReference>
<dbReference type="GO" id="GO:0015087">
    <property type="term" value="F:cobalt ion transmembrane transporter activity"/>
    <property type="evidence" value="ECO:0007669"/>
    <property type="project" value="UniProtKB-ARBA"/>
</dbReference>
<evidence type="ECO:0000259" key="9">
    <source>
        <dbReference type="PROSITE" id="PS50893"/>
    </source>
</evidence>
<comment type="similarity">
    <text evidence="2">Belongs to the ABC transporter superfamily.</text>
</comment>
<comment type="caution">
    <text evidence="10">The sequence shown here is derived from an EMBL/GenBank/DDBJ whole genome shotgun (WGS) entry which is preliminary data.</text>
</comment>
<evidence type="ECO:0000256" key="7">
    <source>
        <dbReference type="ARBA" id="ARBA00022967"/>
    </source>
</evidence>
<dbReference type="EMBL" id="SLXV01000015">
    <property type="protein sequence ID" value="TCP68830.1"/>
    <property type="molecule type" value="Genomic_DNA"/>
</dbReference>
<proteinExistence type="inferred from homology"/>
<gene>
    <name evidence="10" type="ORF">EDD57_11570</name>
</gene>
<dbReference type="Gene3D" id="3.40.50.300">
    <property type="entry name" value="P-loop containing nucleotide triphosphate hydrolases"/>
    <property type="match status" value="1"/>
</dbReference>
<keyword evidence="3" id="KW-0813">Transport</keyword>
<keyword evidence="7" id="KW-1278">Translocase</keyword>
<keyword evidence="5" id="KW-0547">Nucleotide-binding</keyword>
<dbReference type="PANTHER" id="PTHR43553">
    <property type="entry name" value="HEAVY METAL TRANSPORTER"/>
    <property type="match status" value="1"/>
</dbReference>
<dbReference type="FunFam" id="3.40.50.300:FF:000224">
    <property type="entry name" value="Energy-coupling factor transporter ATP-binding protein EcfA"/>
    <property type="match status" value="1"/>
</dbReference>